<dbReference type="InterPro" id="IPR006311">
    <property type="entry name" value="TAT_signal"/>
</dbReference>
<dbReference type="STRING" id="1148509.SAMN05216222_2541"/>
<name>A0A1H1VW51_9PSED</name>
<gene>
    <name evidence="1" type="ORF">SAMN05216222_2541</name>
</gene>
<organism evidence="1 2">
    <name type="scientific">Pseudomonas prosekii</name>
    <dbReference type="NCBI Taxonomy" id="1148509"/>
    <lineage>
        <taxon>Bacteria</taxon>
        <taxon>Pseudomonadati</taxon>
        <taxon>Pseudomonadota</taxon>
        <taxon>Gammaproteobacteria</taxon>
        <taxon>Pseudomonadales</taxon>
        <taxon>Pseudomonadaceae</taxon>
        <taxon>Pseudomonas</taxon>
    </lineage>
</organism>
<dbReference type="Pfam" id="PF13618">
    <property type="entry name" value="Gluconate_2-dh3"/>
    <property type="match status" value="1"/>
</dbReference>
<evidence type="ECO:0000313" key="1">
    <source>
        <dbReference type="EMBL" id="SDS88973.1"/>
    </source>
</evidence>
<dbReference type="Proteomes" id="UP000198481">
    <property type="component" value="Chromosome I"/>
</dbReference>
<evidence type="ECO:0000313" key="2">
    <source>
        <dbReference type="Proteomes" id="UP000198481"/>
    </source>
</evidence>
<sequence>MSDQDRDNPRREFLRKSLTLIPVVTVASTALGSTVLRAAPEPAPAAPAPAKTPVSSSVYEPNYFTAEEWTFINAAVAQLIPSDAQGPGALEAGVPEYIDRQMNTPYAAGALWFMQGPFNADAPAEMGWQSKLVPKEIYRLGIAATDAWSKTLNGKTFAEQDSATRDDLLKQLEAGKPQFDTVPAKIFFNLLLQNTKEGFFCDPIHGGNKGMVGWTMIGFPGARADFMDWVERNEQYPFPAVSIRGERA</sequence>
<dbReference type="InterPro" id="IPR027056">
    <property type="entry name" value="Gluconate_2DH_su3"/>
</dbReference>
<proteinExistence type="predicted"/>
<reference evidence="1 2" key="1">
    <citation type="submission" date="2016-10" db="EMBL/GenBank/DDBJ databases">
        <authorList>
            <person name="de Groot N.N."/>
        </authorList>
    </citation>
    <scope>NUCLEOTIDE SEQUENCE [LARGE SCALE GENOMIC DNA]</scope>
    <source>
        <strain evidence="1 2">LMG 26867</strain>
    </source>
</reference>
<dbReference type="EMBL" id="LT629762">
    <property type="protein sequence ID" value="SDS88973.1"/>
    <property type="molecule type" value="Genomic_DNA"/>
</dbReference>
<dbReference type="RefSeq" id="WP_092281588.1">
    <property type="nucleotide sequence ID" value="NZ_LT629762.1"/>
</dbReference>
<protein>
    <submittedName>
        <fullName evidence="1">Gluconate 2-dehydrogenase gamma chain</fullName>
    </submittedName>
</protein>
<dbReference type="AlphaFoldDB" id="A0A1H1VW51"/>
<accession>A0A1H1VW51</accession>
<dbReference type="PROSITE" id="PS51318">
    <property type="entry name" value="TAT"/>
    <property type="match status" value="1"/>
</dbReference>